<dbReference type="EC" id="3.4.24.-" evidence="5"/>
<organism evidence="5 6">
    <name type="scientific">Cupriavidus pampae</name>
    <dbReference type="NCBI Taxonomy" id="659251"/>
    <lineage>
        <taxon>Bacteria</taxon>
        <taxon>Pseudomonadati</taxon>
        <taxon>Pseudomonadota</taxon>
        <taxon>Betaproteobacteria</taxon>
        <taxon>Burkholderiales</taxon>
        <taxon>Burkholderiaceae</taxon>
        <taxon>Cupriavidus</taxon>
    </lineage>
</organism>
<name>A0ABN7ZKJ4_9BURK</name>
<keyword evidence="5" id="KW-0378">Hydrolase</keyword>
<dbReference type="SUPFAM" id="SSF52540">
    <property type="entry name" value="P-loop containing nucleoside triphosphate hydrolases"/>
    <property type="match status" value="1"/>
</dbReference>
<dbReference type="Pfam" id="PF00004">
    <property type="entry name" value="AAA"/>
    <property type="match status" value="1"/>
</dbReference>
<keyword evidence="3" id="KW-0067">ATP-binding</keyword>
<gene>
    <name evidence="5" type="primary">ftsH_5</name>
    <name evidence="5" type="ORF">LMG32289_06446</name>
</gene>
<dbReference type="InterPro" id="IPR027417">
    <property type="entry name" value="P-loop_NTPase"/>
</dbReference>
<sequence>MSTGVESPIALHAEALRRELDWLEAVLDQRFQQHFGNSGSAAPADAADVMPSAPDAPVLPPGSALRDIVQRHNLDARERLVLALALAPHLRPGALDLFFVKNRNLDRGFTEFGGYRAQHHSGFLPTGETAAFLIAGDDIAARIATAALFDPEHPMTRAGIVRLHDDVGAEPQLSGALLPGAEILQWAQTGVSHKPDYNAQFPARRITTALGWDDLILAPDVMEQIAVVQTWLREGPALMDAWGLGKSVKPGYRCLFYGPPGTGKTLTATLLGQSAGVDVYRIDLSMIVSKYIGETEKNLARVFDQAQSRQWILFFDEADALFGKRSATQSSNDRHANQEVAYLLQRVEDFPGTVILASNLRSNIDEAFSRRFQSMIYFPIPDATERLRLWRSLIRQPERAGPDVDLPALAAQHELSGGAMVNVLRFAALQASREGLPHFTADHLRHGMARELRKEGRTA</sequence>
<accession>A0ABN7ZKJ4</accession>
<protein>
    <submittedName>
        <fullName evidence="5">ATP-dependent zinc metalloprotease FtsH</fullName>
        <ecNumber evidence="5">3.4.24.-</ecNumber>
    </submittedName>
</protein>
<feature type="domain" description="AAA+ ATPase" evidence="4">
    <location>
        <begin position="250"/>
        <end position="382"/>
    </location>
</feature>
<dbReference type="InterPro" id="IPR050221">
    <property type="entry name" value="26S_Proteasome_ATPase"/>
</dbReference>
<evidence type="ECO:0000313" key="6">
    <source>
        <dbReference type="Proteomes" id="UP000706525"/>
    </source>
</evidence>
<dbReference type="CDD" id="cd19481">
    <property type="entry name" value="RecA-like_protease"/>
    <property type="match status" value="1"/>
</dbReference>
<dbReference type="Gene3D" id="3.40.50.300">
    <property type="entry name" value="P-loop containing nucleotide triphosphate hydrolases"/>
    <property type="match status" value="1"/>
</dbReference>
<dbReference type="InterPro" id="IPR003959">
    <property type="entry name" value="ATPase_AAA_core"/>
</dbReference>
<reference evidence="5 6" key="1">
    <citation type="submission" date="2021-08" db="EMBL/GenBank/DDBJ databases">
        <authorList>
            <person name="Peeters C."/>
        </authorList>
    </citation>
    <scope>NUCLEOTIDE SEQUENCE [LARGE SCALE GENOMIC DNA]</scope>
    <source>
        <strain evidence="5 6">LMG 32289</strain>
    </source>
</reference>
<keyword evidence="6" id="KW-1185">Reference proteome</keyword>
<dbReference type="GO" id="GO:0008237">
    <property type="term" value="F:metallopeptidase activity"/>
    <property type="evidence" value="ECO:0007669"/>
    <property type="project" value="UniProtKB-KW"/>
</dbReference>
<dbReference type="SMART" id="SM00382">
    <property type="entry name" value="AAA"/>
    <property type="match status" value="1"/>
</dbReference>
<comment type="caution">
    <text evidence="5">The sequence shown here is derived from an EMBL/GenBank/DDBJ whole genome shotgun (WGS) entry which is preliminary data.</text>
</comment>
<keyword evidence="5" id="KW-0482">Metalloprotease</keyword>
<dbReference type="PANTHER" id="PTHR23073">
    <property type="entry name" value="26S PROTEASOME REGULATORY SUBUNIT"/>
    <property type="match status" value="1"/>
</dbReference>
<keyword evidence="5" id="KW-0645">Protease</keyword>
<evidence type="ECO:0000313" key="5">
    <source>
        <dbReference type="EMBL" id="CAG9186467.1"/>
    </source>
</evidence>
<comment type="similarity">
    <text evidence="1">Belongs to the AAA ATPase family.</text>
</comment>
<dbReference type="RefSeq" id="WP_223995630.1">
    <property type="nucleotide sequence ID" value="NZ_CAJZAG010000018.1"/>
</dbReference>
<dbReference type="InterPro" id="IPR003593">
    <property type="entry name" value="AAA+_ATPase"/>
</dbReference>
<dbReference type="EMBL" id="CAJZAG010000018">
    <property type="protein sequence ID" value="CAG9186467.1"/>
    <property type="molecule type" value="Genomic_DNA"/>
</dbReference>
<evidence type="ECO:0000256" key="3">
    <source>
        <dbReference type="ARBA" id="ARBA00022840"/>
    </source>
</evidence>
<evidence type="ECO:0000256" key="2">
    <source>
        <dbReference type="ARBA" id="ARBA00022741"/>
    </source>
</evidence>
<proteinExistence type="inferred from homology"/>
<keyword evidence="2" id="KW-0547">Nucleotide-binding</keyword>
<evidence type="ECO:0000259" key="4">
    <source>
        <dbReference type="SMART" id="SM00382"/>
    </source>
</evidence>
<evidence type="ECO:0000256" key="1">
    <source>
        <dbReference type="ARBA" id="ARBA00006914"/>
    </source>
</evidence>
<dbReference type="Proteomes" id="UP000706525">
    <property type="component" value="Unassembled WGS sequence"/>
</dbReference>